<name>A0AAD4D3R9_9FUNG</name>
<dbReference type="EMBL" id="JAAAIL010001997">
    <property type="protein sequence ID" value="KAG0261980.1"/>
    <property type="molecule type" value="Genomic_DNA"/>
</dbReference>
<dbReference type="AlphaFoldDB" id="A0AAD4D3R9"/>
<accession>A0AAD4D3R9</accession>
<evidence type="ECO:0000313" key="1">
    <source>
        <dbReference type="EMBL" id="KAG0261980.1"/>
    </source>
</evidence>
<reference evidence="1" key="1">
    <citation type="journal article" date="2020" name="Fungal Divers.">
        <title>Resolving the Mortierellaceae phylogeny through synthesis of multi-gene phylogenetics and phylogenomics.</title>
        <authorList>
            <person name="Vandepol N."/>
            <person name="Liber J."/>
            <person name="Desiro A."/>
            <person name="Na H."/>
            <person name="Kennedy M."/>
            <person name="Barry K."/>
            <person name="Grigoriev I.V."/>
            <person name="Miller A.N."/>
            <person name="O'Donnell K."/>
            <person name="Stajich J.E."/>
            <person name="Bonito G."/>
        </authorList>
    </citation>
    <scope>NUCLEOTIDE SEQUENCE</scope>
    <source>
        <strain evidence="1">NRRL 28262</strain>
    </source>
</reference>
<feature type="non-terminal residue" evidence="1">
    <location>
        <position position="423"/>
    </location>
</feature>
<proteinExistence type="predicted"/>
<keyword evidence="2" id="KW-1185">Reference proteome</keyword>
<evidence type="ECO:0000313" key="2">
    <source>
        <dbReference type="Proteomes" id="UP001194580"/>
    </source>
</evidence>
<sequence>MVPYSVIPSYALAATNNATGISQPFSGPTVAFPGDMVSIANATQEQVLYTPTPHYDVTMPTPVFTSGTVQSQQVQQTQYVQHVQQAQTQVQSQVQSQAQPQSQLLCGDYLSALLGLHDQQLNGQLHTSATTPTGGDADEFTNLDLGQDGTGGTWPNIPAASQDYEIQAPTLPSQNQGFDMNTLPSSVLPFNEQDDMSQFIDTALLNITANMNTTGSVVTNNNINTTDGAIGADFSGISTTTSELDLAFAGQQQQQPISISQNITQQQQHFPYNIVPVPSLNTSAGAIDYGMVQQQQLEQQQQQQVIASTTSAPLSITSLSTAIEQYNLQHHQHHQQQQQHGMIQQFNRTQQLQQQQQQVQAHFQAQTQLYYGIGQTNVATAAAVGSPPLSSLPPVVVASRQYNYHPFAAWTVNPHAGMVIPTT</sequence>
<protein>
    <submittedName>
        <fullName evidence="1">Uncharacterized protein</fullName>
    </submittedName>
</protein>
<organism evidence="1 2">
    <name type="scientific">Linnemannia exigua</name>
    <dbReference type="NCBI Taxonomy" id="604196"/>
    <lineage>
        <taxon>Eukaryota</taxon>
        <taxon>Fungi</taxon>
        <taxon>Fungi incertae sedis</taxon>
        <taxon>Mucoromycota</taxon>
        <taxon>Mortierellomycotina</taxon>
        <taxon>Mortierellomycetes</taxon>
        <taxon>Mortierellales</taxon>
        <taxon>Mortierellaceae</taxon>
        <taxon>Linnemannia</taxon>
    </lineage>
</organism>
<gene>
    <name evidence="1" type="ORF">BGZ95_004109</name>
</gene>
<dbReference type="Proteomes" id="UP001194580">
    <property type="component" value="Unassembled WGS sequence"/>
</dbReference>
<comment type="caution">
    <text evidence="1">The sequence shown here is derived from an EMBL/GenBank/DDBJ whole genome shotgun (WGS) entry which is preliminary data.</text>
</comment>